<dbReference type="Proteomes" id="UP000235405">
    <property type="component" value="Unassembled WGS sequence"/>
</dbReference>
<evidence type="ECO:0000313" key="1">
    <source>
        <dbReference type="EMBL" id="PMF32370.1"/>
    </source>
</evidence>
<proteinExistence type="predicted"/>
<accession>A0A2N7CJJ0</accession>
<protein>
    <submittedName>
        <fullName evidence="1">Uncharacterized protein</fullName>
    </submittedName>
</protein>
<name>A0A2N7CJJ0_VIBSP</name>
<evidence type="ECO:0000313" key="2">
    <source>
        <dbReference type="Proteomes" id="UP000235405"/>
    </source>
</evidence>
<organism evidence="1 2">
    <name type="scientific">Vibrio splendidus</name>
    <dbReference type="NCBI Taxonomy" id="29497"/>
    <lineage>
        <taxon>Bacteria</taxon>
        <taxon>Pseudomonadati</taxon>
        <taxon>Pseudomonadota</taxon>
        <taxon>Gammaproteobacteria</taxon>
        <taxon>Vibrionales</taxon>
        <taxon>Vibrionaceae</taxon>
        <taxon>Vibrio</taxon>
    </lineage>
</organism>
<dbReference type="EMBL" id="MCSW01000033">
    <property type="protein sequence ID" value="PMF32370.1"/>
    <property type="molecule type" value="Genomic_DNA"/>
</dbReference>
<comment type="caution">
    <text evidence="1">The sequence shown here is derived from an EMBL/GenBank/DDBJ whole genome shotgun (WGS) entry which is preliminary data.</text>
</comment>
<sequence length="68" mass="7710">MAEYIFVLGHQHFVYKASINLQSTNQLTKHQSTYEPSINLQSIGQLAKSTDCDYDRLFASSSQLLTIN</sequence>
<reference evidence="2" key="1">
    <citation type="submission" date="2016-07" db="EMBL/GenBank/DDBJ databases">
        <title>Nontailed viruses are major unrecognized killers of bacteria in the ocean.</title>
        <authorList>
            <person name="Kauffman K."/>
            <person name="Hussain F."/>
            <person name="Yang J."/>
            <person name="Arevalo P."/>
            <person name="Brown J."/>
            <person name="Cutler M."/>
            <person name="Kelly L."/>
            <person name="Polz M.F."/>
        </authorList>
    </citation>
    <scope>NUCLEOTIDE SEQUENCE [LARGE SCALE GENOMIC DNA]</scope>
    <source>
        <strain evidence="2">10N.286.54.F3</strain>
    </source>
</reference>
<dbReference type="AlphaFoldDB" id="A0A2N7CJJ0"/>
<gene>
    <name evidence="1" type="ORF">BCV19_22750</name>
</gene>